<sequence>MQSLATSGYKIERNARVKGRSGAEYTFDAVASWDDGLVVHRLGIDDITEDKVSLRQVSLFDTKAYDAGIQEKILLISGKLAPEAKQFAEQQHIEVIELKNRGAIEGGKASDVQSAVEELLTAVPEVKPKKRLLRRIPQPEILKVIPETMARRFTSMPIAIV</sequence>
<proteinExistence type="predicted"/>
<evidence type="ECO:0008006" key="2">
    <source>
        <dbReference type="Google" id="ProtNLM"/>
    </source>
</evidence>
<protein>
    <recommendedName>
        <fullName evidence="2">Restriction endonuclease type IV Mrr domain-containing protein</fullName>
    </recommendedName>
</protein>
<gene>
    <name evidence="1" type="ORF">S06H3_28314</name>
</gene>
<dbReference type="AlphaFoldDB" id="X1NCE6"/>
<accession>X1NCE6</accession>
<comment type="caution">
    <text evidence="1">The sequence shown here is derived from an EMBL/GenBank/DDBJ whole genome shotgun (WGS) entry which is preliminary data.</text>
</comment>
<organism evidence="1">
    <name type="scientific">marine sediment metagenome</name>
    <dbReference type="NCBI Taxonomy" id="412755"/>
    <lineage>
        <taxon>unclassified sequences</taxon>
        <taxon>metagenomes</taxon>
        <taxon>ecological metagenomes</taxon>
    </lineage>
</organism>
<dbReference type="EMBL" id="BARV01016510">
    <property type="protein sequence ID" value="GAI27856.1"/>
    <property type="molecule type" value="Genomic_DNA"/>
</dbReference>
<evidence type="ECO:0000313" key="1">
    <source>
        <dbReference type="EMBL" id="GAI27856.1"/>
    </source>
</evidence>
<feature type="non-terminal residue" evidence="1">
    <location>
        <position position="161"/>
    </location>
</feature>
<reference evidence="1" key="1">
    <citation type="journal article" date="2014" name="Front. Microbiol.">
        <title>High frequency of phylogenetically diverse reductive dehalogenase-homologous genes in deep subseafloor sedimentary metagenomes.</title>
        <authorList>
            <person name="Kawai M."/>
            <person name="Futagami T."/>
            <person name="Toyoda A."/>
            <person name="Takaki Y."/>
            <person name="Nishi S."/>
            <person name="Hori S."/>
            <person name="Arai W."/>
            <person name="Tsubouchi T."/>
            <person name="Morono Y."/>
            <person name="Uchiyama I."/>
            <person name="Ito T."/>
            <person name="Fujiyama A."/>
            <person name="Inagaki F."/>
            <person name="Takami H."/>
        </authorList>
    </citation>
    <scope>NUCLEOTIDE SEQUENCE</scope>
    <source>
        <strain evidence="1">Expedition CK06-06</strain>
    </source>
</reference>
<name>X1NCE6_9ZZZZ</name>